<comment type="caution">
    <text evidence="1">The sequence shown here is derived from an EMBL/GenBank/DDBJ whole genome shotgun (WGS) entry which is preliminary data.</text>
</comment>
<proteinExistence type="predicted"/>
<protein>
    <submittedName>
        <fullName evidence="1">Uncharacterized protein</fullName>
    </submittedName>
</protein>
<name>A0A8T0P4I4_PANVG</name>
<gene>
    <name evidence="1" type="ORF">PVAP13_9KG549246</name>
</gene>
<dbReference type="Proteomes" id="UP000823388">
    <property type="component" value="Chromosome 9K"/>
</dbReference>
<keyword evidence="2" id="KW-1185">Reference proteome</keyword>
<evidence type="ECO:0000313" key="2">
    <source>
        <dbReference type="Proteomes" id="UP000823388"/>
    </source>
</evidence>
<dbReference type="AlphaFoldDB" id="A0A8T0P4I4"/>
<evidence type="ECO:0000313" key="1">
    <source>
        <dbReference type="EMBL" id="KAG2555102.1"/>
    </source>
</evidence>
<reference evidence="1" key="1">
    <citation type="submission" date="2020-05" db="EMBL/GenBank/DDBJ databases">
        <title>WGS assembly of Panicum virgatum.</title>
        <authorList>
            <person name="Lovell J.T."/>
            <person name="Jenkins J."/>
            <person name="Shu S."/>
            <person name="Juenger T.E."/>
            <person name="Schmutz J."/>
        </authorList>
    </citation>
    <scope>NUCLEOTIDE SEQUENCE</scope>
    <source>
        <strain evidence="1">AP13</strain>
    </source>
</reference>
<accession>A0A8T0P4I4</accession>
<sequence>MQQDPQDLRIARLEGKDYGHRAPPVAQFAWPWHHASRGRASDYNNSAHTGAGPPFVPLIRSLASCFEMRWIEVKQTRDKLSRAGAGGLCTGRRHAATLAANDRAGSRTISRALIPREPALPRQKDIP</sequence>
<organism evidence="1 2">
    <name type="scientific">Panicum virgatum</name>
    <name type="common">Blackwell switchgrass</name>
    <dbReference type="NCBI Taxonomy" id="38727"/>
    <lineage>
        <taxon>Eukaryota</taxon>
        <taxon>Viridiplantae</taxon>
        <taxon>Streptophyta</taxon>
        <taxon>Embryophyta</taxon>
        <taxon>Tracheophyta</taxon>
        <taxon>Spermatophyta</taxon>
        <taxon>Magnoliopsida</taxon>
        <taxon>Liliopsida</taxon>
        <taxon>Poales</taxon>
        <taxon>Poaceae</taxon>
        <taxon>PACMAD clade</taxon>
        <taxon>Panicoideae</taxon>
        <taxon>Panicodae</taxon>
        <taxon>Paniceae</taxon>
        <taxon>Panicinae</taxon>
        <taxon>Panicum</taxon>
        <taxon>Panicum sect. Hiantes</taxon>
    </lineage>
</organism>
<dbReference type="EMBL" id="CM029053">
    <property type="protein sequence ID" value="KAG2555102.1"/>
    <property type="molecule type" value="Genomic_DNA"/>
</dbReference>